<comment type="caution">
    <text evidence="4">The sequence shown here is derived from an EMBL/GenBank/DDBJ whole genome shotgun (WGS) entry which is preliminary data.</text>
</comment>
<dbReference type="EMBL" id="BLAL01000241">
    <property type="protein sequence ID" value="GES95262.1"/>
    <property type="molecule type" value="Genomic_DNA"/>
</dbReference>
<dbReference type="Pfam" id="PF00078">
    <property type="entry name" value="RVT_1"/>
    <property type="match status" value="1"/>
</dbReference>
<feature type="compositionally biased region" description="Polar residues" evidence="1">
    <location>
        <begin position="636"/>
        <end position="648"/>
    </location>
</feature>
<protein>
    <submittedName>
        <fullName evidence="4">RNA-directed DNA polymerase from mobile element jockey-like</fullName>
    </submittedName>
</protein>
<keyword evidence="4" id="KW-0548">Nucleotidyltransferase</keyword>
<keyword evidence="4" id="KW-0695">RNA-directed DNA polymerase</keyword>
<evidence type="ECO:0000259" key="3">
    <source>
        <dbReference type="PROSITE" id="PS50879"/>
    </source>
</evidence>
<dbReference type="InterPro" id="IPR036691">
    <property type="entry name" value="Endo/exonu/phosph_ase_sf"/>
</dbReference>
<feature type="domain" description="RNase H type-1" evidence="3">
    <location>
        <begin position="2229"/>
        <end position="2382"/>
    </location>
</feature>
<dbReference type="PROSITE" id="PS50879">
    <property type="entry name" value="RNASE_H_1"/>
    <property type="match status" value="1"/>
</dbReference>
<dbReference type="GO" id="GO:0004523">
    <property type="term" value="F:RNA-DNA hybrid ribonuclease activity"/>
    <property type="evidence" value="ECO:0007669"/>
    <property type="project" value="InterPro"/>
</dbReference>
<dbReference type="InterPro" id="IPR000477">
    <property type="entry name" value="RT_dom"/>
</dbReference>
<feature type="region of interest" description="Disordered" evidence="1">
    <location>
        <begin position="2656"/>
        <end position="2684"/>
    </location>
</feature>
<feature type="compositionally biased region" description="Polar residues" evidence="1">
    <location>
        <begin position="1129"/>
        <end position="1139"/>
    </location>
</feature>
<dbReference type="Gene3D" id="3.30.420.10">
    <property type="entry name" value="Ribonuclease H-like superfamily/Ribonuclease H"/>
    <property type="match status" value="1"/>
</dbReference>
<evidence type="ECO:0000259" key="2">
    <source>
        <dbReference type="PROSITE" id="PS50878"/>
    </source>
</evidence>
<dbReference type="PANTHER" id="PTHR19446">
    <property type="entry name" value="REVERSE TRANSCRIPTASES"/>
    <property type="match status" value="1"/>
</dbReference>
<feature type="compositionally biased region" description="Polar residues" evidence="1">
    <location>
        <begin position="2670"/>
        <end position="2679"/>
    </location>
</feature>
<dbReference type="Pfam" id="PF00075">
    <property type="entry name" value="RNase_H"/>
    <property type="match status" value="1"/>
</dbReference>
<evidence type="ECO:0000313" key="4">
    <source>
        <dbReference type="EMBL" id="GES95262.1"/>
    </source>
</evidence>
<gene>
    <name evidence="4" type="ORF">RCL2_002194100</name>
</gene>
<feature type="domain" description="Reverse transcriptase" evidence="2">
    <location>
        <begin position="1512"/>
        <end position="1805"/>
    </location>
</feature>
<evidence type="ECO:0000313" key="5">
    <source>
        <dbReference type="Proteomes" id="UP000615446"/>
    </source>
</evidence>
<dbReference type="InterPro" id="IPR012337">
    <property type="entry name" value="RNaseH-like_sf"/>
</dbReference>
<dbReference type="GO" id="GO:0003964">
    <property type="term" value="F:RNA-directed DNA polymerase activity"/>
    <property type="evidence" value="ECO:0007669"/>
    <property type="project" value="UniProtKB-KW"/>
</dbReference>
<dbReference type="InterPro" id="IPR002156">
    <property type="entry name" value="RNaseH_domain"/>
</dbReference>
<organism evidence="4 5">
    <name type="scientific">Rhizophagus clarus</name>
    <dbReference type="NCBI Taxonomy" id="94130"/>
    <lineage>
        <taxon>Eukaryota</taxon>
        <taxon>Fungi</taxon>
        <taxon>Fungi incertae sedis</taxon>
        <taxon>Mucoromycota</taxon>
        <taxon>Glomeromycotina</taxon>
        <taxon>Glomeromycetes</taxon>
        <taxon>Glomerales</taxon>
        <taxon>Glomeraceae</taxon>
        <taxon>Rhizophagus</taxon>
    </lineage>
</organism>
<dbReference type="PROSITE" id="PS50878">
    <property type="entry name" value="RT_POL"/>
    <property type="match status" value="1"/>
</dbReference>
<dbReference type="Gene3D" id="3.60.10.10">
    <property type="entry name" value="Endonuclease/exonuclease/phosphatase"/>
    <property type="match status" value="1"/>
</dbReference>
<feature type="compositionally biased region" description="Low complexity" evidence="1">
    <location>
        <begin position="663"/>
        <end position="673"/>
    </location>
</feature>
<dbReference type="SUPFAM" id="SSF56219">
    <property type="entry name" value="DNase I-like"/>
    <property type="match status" value="1"/>
</dbReference>
<sequence>MNDTDFAVNFLQSSEIYEGAFGHPEGTNNFISKVKPFIGYIEVETAVKLGDKRLASVLWLVQPEKEIAHSPAAETTVAQEIDDNTMIQQDVKDMLTSSEERQEKRSKKRKQKNDEQHKTGVIKDLEWKTTDACVPQEQFSKATSMDDIQSIPSAEEAPTATVVNDLIVLNDCHSPDIPSSIGNGIRISEYTRLLMTLDEDIKMPDADPTSRDSPNVENRVEDNITMDIDTLSLSETPLNRPPHPNPLRGSNTNSISIREEDMFPPPHSFLPNIITAAKEGERVEYDTTRSCDGKWMTKKKIKNPAQKVKQLHLDKASPTNAKTSIHEPTYEDYITYDATIKLDSIDVYHNNDDKLAFIQLQMSPFRGYAGAYIDAENGEVIIKNTTYKGMMHMVQVFNIRIKKHSIFMKMQPKKYYLMEGMRISSKEFRISNVPKKIPRDTIDKAIARMLGTQAFHIKKSGIKESTTDKANLVNIYFTAIKQESCKKLKDTWSICIDNVRYRLTPAYFTPGDLEKRKAFRGEFFGFDPDHDTEKVMEVLQAHDPRHTFRQSPDKIIVEFATEHDLFNACSGKLHFDKYIVQGNPRNYNVNWIERNKALTNLPSRKDLPINKPIKRSATNSTEIVAPKITTGFIADGTSNITPFQQDAGISQGFEPDPEKEDQSISSTSISLSLAHQNTGEQNHEEVHGIRHKTNNFGRKHQDMKPREGNKRNRRRKASYSSKATGPNRIVTDPDKRKYLTDNLIDNDNFNAPMNTTPNLMNHHEYTETLVGHPVDTPSNVTHTTEQYHHCLELAATYLDRERLNFELRQERTIQENSHVQRKKDRTTPSFVHNLHYLDLTVAVHNIRGMGSNTSSHKLDDLMLFLKDYNTDVVIITETNTDDSLKHFIDNARYNDQFEFIFSYKDRDKNRNKGYGVAIALKTKWARHIYKIDRISPYLIRIALLFEQREINIIAIYAAPESKRDIHNTLIDSIKTLQRHSRCGLTHTLNLIAGDFNEIVNLDLDKKSPGSKSTNGNTIQRNVLHQLQSLGFKDTFRLINNNKRAYTYKHSNGATEEPTYTRIDMLWMQGPENVMVTKAIIVPLEGCTNSDHEILITRIYMAEFIVNNRRCTRRITFDQLRDRISHQSSEEGNNEPQSPEVTEDNNPDIISRRVIDLDKTPKEKIETFQRACKEFVNKSGLLQRLSALLLDSATQNDLNNVTGVGDNLDYTNQHQTIRLEDINNIWSQVTIGIDKAIDDNLHTRNCNMHKTKQISKKPPEYIATKHTSKLYKLTKELKKFHDKSANRTSHEEIPFDMEEKMNHWAIISPKYDQDYKDPQLTQFTDKGEYRLNNIDIRNPSCVNDLEEIVKVRRKMDRSIKKFLQSKRIVEAIEKRHDIIQSDQSRWITSIQGKFKERLVIDRVVVQDHQGNSSLELNPNQIKKEVEKHIRHTFRKRDCKLDNMDEEWKRVYEPIGEYREEWYRAIEPVTLEEWMNTLSKLNMGSAAGPSGIDYRVIRLFPDELHQVIIAFVNLTIRVGMVPDYWKQSYLCPFPKPNRFEYDLNNIRPIMLLDTIRKSATKLVMERVSAILSRNHMLKGHNFCGLKNEDTSTPLTILNSIIEDAKEQGKELHVVTQDIKKAYDSVSIASLRLSLTRLRMPISLVDWICNLYEERSIRAITAFGLTDSVTARDGIDQGDALSPLMWRIFYDPLLVRLQDRVNSGYNMKIDWPSDIRHNDKYSLEFNLPAMAYMDDTIYLDHTVDGIQASIDIAGDFYRIHDIEVNGPKTDYIAINAAAGKERNKVTIGKDRVEHTPTNKAIQYLGCFFASQRSANKVKIIIKNIVDEFISPLKGKCISAGQIEYLVDRILVPRCVYVGQLTNFSEHEWDSLFSPVLKLVKHKCGFASSMPTSALLHQNIINISTPWNRLVALQMTNLVNNLNTSTLVHTAVRIRLQTAQLRLGIPRCILTYDVNYLKTHLGSGLHNNSLTSMIRGRMMGIEIRQSSTDQRDWDIKGGSHAICAFLYEHDASGLILRCNNHRGNYPLIYFEQIIIGDGKAISWALYKQLQGASTRGKVATWFKKLNRFVENGCAPLANATRKDLKLWRYIEAYLAPAAPGSYIGKKDILLVLPKNIEEAPIIGQARKGRKVHNDDCIDIRRVALKAVDSVSTGKMFKTIKAICHDWVGICNYEAEDSYREEVAVEDESIIVQPDIVLTGYDVWIDKWLDDRELQDTLMNIKQAIQEGWKDDAVNRKLDIYTDGSLTTSQYRNTISHYKSDNYYVSMGAGVYIKDQQNREYKIATKVRNWPSSTRSEIIAILLALMAVPEEADVVIYTDSKCALDDILTWNTKSARAKEKTTNHCILFRINQIRIEKRINIEFVKVKGHSNVRGNDEADRLAVEGSSSNSQFNFNIEHTSQEYRYIPTFEHIPIEPSLKKFIIQFLNTYNAMEWSLLQSNREHCHMNVRQIAWEITWGLLNQFRGFRCRSSREHHMFVFMVKLLHRCLPLGNVLLQRKRDIYSHYRCQNCSGNCVEDWDHLFECPGYDEAWKHIYDTLKKQYRMIRLKELKLDITDTPKLQRAVDDLLSNSVTSAQFRDFRRLSTQIKCDRTWIASLKKTLRINETEVTGLYVHFLFRFIILFREMIWKPRCELTNRWEKSHAITKQTKYQKCTTRRRSSCRKRLRTQNTHEHTTPSFIQQSGYRPQPLASRAPTEERLQFDDDSIECYDNPFIPPLVPPPLFTRNDRLREAVPITFRAMKNYLANYILEPWVAVGKKLRLSQVYRMVDL</sequence>
<name>A0A8H3LUP8_9GLOM</name>
<reference evidence="4" key="1">
    <citation type="submission" date="2019-10" db="EMBL/GenBank/DDBJ databases">
        <title>Conservation and host-specific expression of non-tandemly repeated heterogenous ribosome RNA gene in arbuscular mycorrhizal fungi.</title>
        <authorList>
            <person name="Maeda T."/>
            <person name="Kobayashi Y."/>
            <person name="Nakagawa T."/>
            <person name="Ezawa T."/>
            <person name="Yamaguchi K."/>
            <person name="Bino T."/>
            <person name="Nishimoto Y."/>
            <person name="Shigenobu S."/>
            <person name="Kawaguchi M."/>
        </authorList>
    </citation>
    <scope>NUCLEOTIDE SEQUENCE</scope>
    <source>
        <strain evidence="4">HR1</strain>
    </source>
</reference>
<feature type="region of interest" description="Disordered" evidence="1">
    <location>
        <begin position="1124"/>
        <end position="1148"/>
    </location>
</feature>
<accession>A0A8H3LUP8</accession>
<feature type="region of interest" description="Disordered" evidence="1">
    <location>
        <begin position="202"/>
        <end position="253"/>
    </location>
</feature>
<dbReference type="Proteomes" id="UP000615446">
    <property type="component" value="Unassembled WGS sequence"/>
</dbReference>
<proteinExistence type="predicted"/>
<dbReference type="GO" id="GO:0003676">
    <property type="term" value="F:nucleic acid binding"/>
    <property type="evidence" value="ECO:0007669"/>
    <property type="project" value="InterPro"/>
</dbReference>
<feature type="region of interest" description="Disordered" evidence="1">
    <location>
        <begin position="634"/>
        <end position="733"/>
    </location>
</feature>
<feature type="compositionally biased region" description="Basic and acidic residues" evidence="1">
    <location>
        <begin position="94"/>
        <end position="103"/>
    </location>
</feature>
<dbReference type="InterPro" id="IPR036397">
    <property type="entry name" value="RNaseH_sf"/>
</dbReference>
<feature type="region of interest" description="Disordered" evidence="1">
    <location>
        <begin position="94"/>
        <end position="120"/>
    </location>
</feature>
<feature type="compositionally biased region" description="Basic and acidic residues" evidence="1">
    <location>
        <begin position="699"/>
        <end position="710"/>
    </location>
</feature>
<keyword evidence="4" id="KW-0808">Transferase</keyword>
<dbReference type="OrthoDB" id="3230070at2759"/>
<dbReference type="SUPFAM" id="SSF53098">
    <property type="entry name" value="Ribonuclease H-like"/>
    <property type="match status" value="1"/>
</dbReference>
<evidence type="ECO:0000256" key="1">
    <source>
        <dbReference type="SAM" id="MobiDB-lite"/>
    </source>
</evidence>